<sequence length="184" mass="19718">MAIDQRRALEATATSIALALLYVAVYRFFQGLGVYQGLIAFNPWLFYPPAFIKLFAFLLVGYWALPWIIAAAFVCIDFGVDPSARIVLAVLSISAAFAGADAASRALKINPSLEGVSAKDLLILSVACSSANAAAMRVGLEIVAFEKALMPDYLSIVVGDALGIWCMIYAIKMALHAIAPTRRA</sequence>
<name>A0ABU7GF23_9SPHN</name>
<feature type="transmembrane region" description="Helical" evidence="1">
    <location>
        <begin position="50"/>
        <end position="74"/>
    </location>
</feature>
<feature type="transmembrane region" description="Helical" evidence="1">
    <location>
        <begin position="86"/>
        <end position="107"/>
    </location>
</feature>
<keyword evidence="1" id="KW-0472">Membrane</keyword>
<gene>
    <name evidence="2" type="ORF">VRS74_08355</name>
</gene>
<proteinExistence type="predicted"/>
<evidence type="ECO:0000256" key="1">
    <source>
        <dbReference type="SAM" id="Phobius"/>
    </source>
</evidence>
<feature type="transmembrane region" description="Helical" evidence="1">
    <location>
        <begin position="153"/>
        <end position="175"/>
    </location>
</feature>
<organism evidence="2 3">
    <name type="scientific">Altererythrobacter litoralis</name>
    <dbReference type="NCBI Taxonomy" id="3113904"/>
    <lineage>
        <taxon>Bacteria</taxon>
        <taxon>Pseudomonadati</taxon>
        <taxon>Pseudomonadota</taxon>
        <taxon>Alphaproteobacteria</taxon>
        <taxon>Sphingomonadales</taxon>
        <taxon>Erythrobacteraceae</taxon>
        <taxon>Altererythrobacter</taxon>
    </lineage>
</organism>
<dbReference type="RefSeq" id="WP_354144798.1">
    <property type="nucleotide sequence ID" value="NZ_JAZDQV010000007.1"/>
</dbReference>
<protein>
    <recommendedName>
        <fullName evidence="4">MASE1 domain-containing protein</fullName>
    </recommendedName>
</protein>
<evidence type="ECO:0000313" key="3">
    <source>
        <dbReference type="Proteomes" id="UP001343492"/>
    </source>
</evidence>
<keyword evidence="3" id="KW-1185">Reference proteome</keyword>
<dbReference type="EMBL" id="JAZDQV010000007">
    <property type="protein sequence ID" value="MEE1877692.1"/>
    <property type="molecule type" value="Genomic_DNA"/>
</dbReference>
<keyword evidence="1" id="KW-1133">Transmembrane helix</keyword>
<evidence type="ECO:0000313" key="2">
    <source>
        <dbReference type="EMBL" id="MEE1877692.1"/>
    </source>
</evidence>
<dbReference type="Proteomes" id="UP001343492">
    <property type="component" value="Unassembled WGS sequence"/>
</dbReference>
<reference evidence="2 3" key="1">
    <citation type="submission" date="2024-01" db="EMBL/GenBank/DDBJ databases">
        <title>The genome sequence of Erythrobacteraceae sp. strain 1XM1-14.</title>
        <authorList>
            <person name="Liu Y."/>
        </authorList>
    </citation>
    <scope>NUCLEOTIDE SEQUENCE [LARGE SCALE GENOMIC DNA]</scope>
    <source>
        <strain evidence="2 3">1XM1-14</strain>
    </source>
</reference>
<feature type="transmembrane region" description="Helical" evidence="1">
    <location>
        <begin position="12"/>
        <end position="30"/>
    </location>
</feature>
<accession>A0ABU7GF23</accession>
<keyword evidence="1" id="KW-0812">Transmembrane</keyword>
<evidence type="ECO:0008006" key="4">
    <source>
        <dbReference type="Google" id="ProtNLM"/>
    </source>
</evidence>
<comment type="caution">
    <text evidence="2">The sequence shown here is derived from an EMBL/GenBank/DDBJ whole genome shotgun (WGS) entry which is preliminary data.</text>
</comment>